<feature type="domain" description="Endonuclease GajA/Old nuclease/RecF-like AAA" evidence="1">
    <location>
        <begin position="64"/>
        <end position="503"/>
    </location>
</feature>
<dbReference type="InterPro" id="IPR027417">
    <property type="entry name" value="P-loop_NTPase"/>
</dbReference>
<dbReference type="PANTHER" id="PTHR32182:SF22">
    <property type="entry name" value="ATP-DEPENDENT ENDONUCLEASE, OLD FAMILY-RELATED"/>
    <property type="match status" value="1"/>
</dbReference>
<reference evidence="2" key="1">
    <citation type="submission" date="2022-01" db="EMBL/GenBank/DDBJ databases">
        <authorList>
            <person name="Criscuolo A."/>
        </authorList>
    </citation>
    <scope>NUCLEOTIDE SEQUENCE</scope>
    <source>
        <strain evidence="2">CIP111893</strain>
    </source>
</reference>
<proteinExistence type="predicted"/>
<dbReference type="SUPFAM" id="SSF52540">
    <property type="entry name" value="P-loop containing nucleoside triphosphate hydrolases"/>
    <property type="match status" value="1"/>
</dbReference>
<protein>
    <recommendedName>
        <fullName evidence="1">Endonuclease GajA/Old nuclease/RecF-like AAA domain-containing protein</fullName>
    </recommendedName>
</protein>
<dbReference type="InterPro" id="IPR041685">
    <property type="entry name" value="AAA_GajA/Old/RecF-like"/>
</dbReference>
<gene>
    <name evidence="2" type="ORF">PAECIP111893_01401</name>
</gene>
<dbReference type="RefSeq" id="WP_236339756.1">
    <property type="nucleotide sequence ID" value="NZ_CAKMMF010000006.1"/>
</dbReference>
<organism evidence="2 3">
    <name type="scientific">Paenibacillus plantiphilus</name>
    <dbReference type="NCBI Taxonomy" id="2905650"/>
    <lineage>
        <taxon>Bacteria</taxon>
        <taxon>Bacillati</taxon>
        <taxon>Bacillota</taxon>
        <taxon>Bacilli</taxon>
        <taxon>Bacillales</taxon>
        <taxon>Paenibacillaceae</taxon>
        <taxon>Paenibacillus</taxon>
    </lineage>
</organism>
<evidence type="ECO:0000259" key="1">
    <source>
        <dbReference type="Pfam" id="PF13175"/>
    </source>
</evidence>
<evidence type="ECO:0000313" key="3">
    <source>
        <dbReference type="Proteomes" id="UP000838686"/>
    </source>
</evidence>
<dbReference type="Gene3D" id="3.40.50.300">
    <property type="entry name" value="P-loop containing nucleotide triphosphate hydrolases"/>
    <property type="match status" value="2"/>
</dbReference>
<name>A0ABN8G5R9_9BACL</name>
<evidence type="ECO:0000313" key="2">
    <source>
        <dbReference type="EMBL" id="CAH1200503.1"/>
    </source>
</evidence>
<dbReference type="EMBL" id="CAKMMF010000006">
    <property type="protein sequence ID" value="CAH1200503.1"/>
    <property type="molecule type" value="Genomic_DNA"/>
</dbReference>
<dbReference type="Proteomes" id="UP000838686">
    <property type="component" value="Unassembled WGS sequence"/>
</dbReference>
<sequence length="641" mass="74542">MELLYLYIDQYRNTFKEQEFNFSSELRFKYNKSIHEFRVERNEMYIPHFFRHSQAQKSSAGTINNITGIIGKNGAGKTTILDFIKDNFVEGAGGLVEHAIVVTRDHNGQGYIHCYKELKIESGNWDDASFRLQAPIYYTELGNIHSMPMSHIMPDTSVIFFSTIFDAKQEREWSGMRNISTNYLVKDAMRRLADTEVMGPGHSETELYRRAEIKRQLHFIRRNQKYGYELPFQMPERAIVIARPIDAFQAVGDRYKNKVIYSFNKLLNKINTWLRDMKAKANGTDSVKIYFFSTVVYAFFHELMTYYMDWIPEEEMSIDLEKLNENNPDHHVKILNLLTLIHSNLVIQEYKNGDLLLWMERIKELVELLNICIRPDNIVGDTFHLPVLPNDTTSTITILDILNAHLKATVFTSFLDFDWRDLSSGQKALLSTYARFYSITDEQSMANNLHLEKNILILIDEGELYLHPEWQKRYLNSLIEYLPQIYTNRNIQIIMTSNSPVIISDLPKSHLIFIDKTDKGCQVIDGLLENKQTFAANIHTLFSDAFFMDTGLIGEFANQKILALINQINSLPSEALYKQSSDIEILIGQIGEPVLRSKLSSMLKDKIGPYQEREQHNQQLIDIILKMQLEIQELKKRIPPQ</sequence>
<dbReference type="Pfam" id="PF13175">
    <property type="entry name" value="AAA_15"/>
    <property type="match status" value="1"/>
</dbReference>
<dbReference type="PANTHER" id="PTHR32182">
    <property type="entry name" value="DNA REPLICATION AND REPAIR PROTEIN RECF"/>
    <property type="match status" value="1"/>
</dbReference>
<accession>A0ABN8G5R9</accession>
<comment type="caution">
    <text evidence="2">The sequence shown here is derived from an EMBL/GenBank/DDBJ whole genome shotgun (WGS) entry which is preliminary data.</text>
</comment>
<keyword evidence="3" id="KW-1185">Reference proteome</keyword>